<dbReference type="SMART" id="SM00530">
    <property type="entry name" value="HTH_XRE"/>
    <property type="match status" value="1"/>
</dbReference>
<dbReference type="InterPro" id="IPR043917">
    <property type="entry name" value="DUF5753"/>
</dbReference>
<dbReference type="RefSeq" id="WP_161701676.1">
    <property type="nucleotide sequence ID" value="NZ_JAAAHS010000237.1"/>
</dbReference>
<feature type="domain" description="HTH cro/C1-type" evidence="1">
    <location>
        <begin position="12"/>
        <end position="57"/>
    </location>
</feature>
<keyword evidence="3" id="KW-1185">Reference proteome</keyword>
<dbReference type="InterPro" id="IPR010982">
    <property type="entry name" value="Lambda_DNA-bd_dom_sf"/>
</dbReference>
<dbReference type="GO" id="GO:0003677">
    <property type="term" value="F:DNA binding"/>
    <property type="evidence" value="ECO:0007669"/>
    <property type="project" value="InterPro"/>
</dbReference>
<protein>
    <submittedName>
        <fullName evidence="2">Helix-turn-helix domain-containing protein</fullName>
    </submittedName>
</protein>
<organism evidence="2 3">
    <name type="scientific">Streptomyces boluensis</name>
    <dbReference type="NCBI Taxonomy" id="1775135"/>
    <lineage>
        <taxon>Bacteria</taxon>
        <taxon>Bacillati</taxon>
        <taxon>Actinomycetota</taxon>
        <taxon>Actinomycetes</taxon>
        <taxon>Kitasatosporales</taxon>
        <taxon>Streptomycetaceae</taxon>
        <taxon>Streptomyces</taxon>
    </lineage>
</organism>
<dbReference type="SUPFAM" id="SSF47413">
    <property type="entry name" value="lambda repressor-like DNA-binding domains"/>
    <property type="match status" value="1"/>
</dbReference>
<evidence type="ECO:0000313" key="3">
    <source>
        <dbReference type="Proteomes" id="UP000598297"/>
    </source>
</evidence>
<proteinExistence type="predicted"/>
<evidence type="ECO:0000313" key="2">
    <source>
        <dbReference type="EMBL" id="NBE54655.1"/>
    </source>
</evidence>
<dbReference type="Pfam" id="PF13560">
    <property type="entry name" value="HTH_31"/>
    <property type="match status" value="1"/>
</dbReference>
<dbReference type="Gene3D" id="1.10.260.40">
    <property type="entry name" value="lambda repressor-like DNA-binding domains"/>
    <property type="match status" value="1"/>
</dbReference>
<accession>A0A964XMQ8</accession>
<dbReference type="AlphaFoldDB" id="A0A964XMQ8"/>
<sequence>MGTRYGDWVRPGMTQQELAVEAVMTRSHIAHIEAGRRVPSREDARRLDRALGTGDVLQSFLPGGDDDPVAEHFEAARHLEKQATAIREFGLNYVPGILQTAAYAHAVLRETAYPPLSPKEREKAVATRLKRAAILNDPVNPVMWAMLDEAVMRRPIGGPGVMTEQLTHLADLAENGRIRTHVLPLGTGGHPLLSTMLSLMWFEDQPPAAYMEGLYTGGVEDSPALVELLQGAYHQALGDALPVKESVALLRATAKDYADHES</sequence>
<dbReference type="PROSITE" id="PS50943">
    <property type="entry name" value="HTH_CROC1"/>
    <property type="match status" value="1"/>
</dbReference>
<dbReference type="InterPro" id="IPR001387">
    <property type="entry name" value="Cro/C1-type_HTH"/>
</dbReference>
<dbReference type="Proteomes" id="UP000598297">
    <property type="component" value="Unassembled WGS sequence"/>
</dbReference>
<comment type="caution">
    <text evidence="2">The sequence shown here is derived from an EMBL/GenBank/DDBJ whole genome shotgun (WGS) entry which is preliminary data.</text>
</comment>
<dbReference type="OrthoDB" id="2897536at2"/>
<evidence type="ECO:0000259" key="1">
    <source>
        <dbReference type="PROSITE" id="PS50943"/>
    </source>
</evidence>
<gene>
    <name evidence="2" type="ORF">GUY60_25170</name>
</gene>
<name>A0A964XMQ8_9ACTN</name>
<dbReference type="CDD" id="cd00093">
    <property type="entry name" value="HTH_XRE"/>
    <property type="match status" value="1"/>
</dbReference>
<dbReference type="Pfam" id="PF19054">
    <property type="entry name" value="DUF5753"/>
    <property type="match status" value="1"/>
</dbReference>
<reference evidence="2" key="1">
    <citation type="submission" date="2020-01" db="EMBL/GenBank/DDBJ databases">
        <title>Whole-genome analyses of novel actinobacteria.</title>
        <authorList>
            <person name="Sahin N."/>
        </authorList>
    </citation>
    <scope>NUCLEOTIDE SEQUENCE</scope>
    <source>
        <strain evidence="2">YC537</strain>
    </source>
</reference>
<dbReference type="EMBL" id="JAAAHS010000237">
    <property type="protein sequence ID" value="NBE54655.1"/>
    <property type="molecule type" value="Genomic_DNA"/>
</dbReference>